<evidence type="ECO:0000313" key="5">
    <source>
        <dbReference type="Proteomes" id="UP001159405"/>
    </source>
</evidence>
<proteinExistence type="inferred from homology"/>
<gene>
    <name evidence="4" type="ORF">PLOB_00032783</name>
</gene>
<keyword evidence="3" id="KW-1133">Transmembrane helix</keyword>
<dbReference type="PANTHER" id="PTHR12475:SF4">
    <property type="entry name" value="PROTEIN THEM6"/>
    <property type="match status" value="1"/>
</dbReference>
<evidence type="ECO:0000256" key="1">
    <source>
        <dbReference type="ARBA" id="ARBA00038228"/>
    </source>
</evidence>
<dbReference type="PANTHER" id="PTHR12475">
    <property type="match status" value="1"/>
</dbReference>
<dbReference type="SUPFAM" id="SSF54637">
    <property type="entry name" value="Thioesterase/thiol ester dehydrase-isomerase"/>
    <property type="match status" value="1"/>
</dbReference>
<evidence type="ECO:0000313" key="4">
    <source>
        <dbReference type="EMBL" id="CAH3127084.1"/>
    </source>
</evidence>
<protein>
    <recommendedName>
        <fullName evidence="2">Protein THEM6</fullName>
    </recommendedName>
</protein>
<reference evidence="4 5" key="1">
    <citation type="submission" date="2022-05" db="EMBL/GenBank/DDBJ databases">
        <authorList>
            <consortium name="Genoscope - CEA"/>
            <person name="William W."/>
        </authorList>
    </citation>
    <scope>NUCLEOTIDE SEQUENCE [LARGE SCALE GENOMIC DNA]</scope>
</reference>
<comment type="caution">
    <text evidence="4">The sequence shown here is derived from an EMBL/GenBank/DDBJ whole genome shotgun (WGS) entry which is preliminary data.</text>
</comment>
<dbReference type="Pfam" id="PF13279">
    <property type="entry name" value="4HBT_2"/>
    <property type="match status" value="1"/>
</dbReference>
<keyword evidence="3" id="KW-0812">Transmembrane</keyword>
<sequence>RRGSLLGPWKIGTMGQIKNLLLVFIAIILTALLLRRFLGIYAIIVPLLYMFFDVNWSLRVAWMIVKKGLLYRKTINSNFLDVSDTTFIVLPSDMDLNMHMNNARYFRECDFGRINFWIASGMMNVMRKNHCSVTIAASCVRYRRSLELFQKVVLKTRVLAWDETSFYLEQRFAGKDNFVYAIVLTKNKVIQASKKERVVSPAELVQSLSGWNMPSPSIPHDLHFWLQYNSASSAKLKNAL</sequence>
<dbReference type="Gene3D" id="3.10.129.10">
    <property type="entry name" value="Hotdog Thioesterase"/>
    <property type="match status" value="1"/>
</dbReference>
<feature type="non-terminal residue" evidence="4">
    <location>
        <position position="1"/>
    </location>
</feature>
<dbReference type="InterPro" id="IPR051490">
    <property type="entry name" value="THEM6_lcsJ_thioesterase"/>
</dbReference>
<keyword evidence="5" id="KW-1185">Reference proteome</keyword>
<evidence type="ECO:0000256" key="2">
    <source>
        <dbReference type="ARBA" id="ARBA00041112"/>
    </source>
</evidence>
<dbReference type="EMBL" id="CALNXK010000043">
    <property type="protein sequence ID" value="CAH3127084.1"/>
    <property type="molecule type" value="Genomic_DNA"/>
</dbReference>
<accession>A0ABN8P2T4</accession>
<name>A0ABN8P2T4_9CNID</name>
<organism evidence="4 5">
    <name type="scientific">Porites lobata</name>
    <dbReference type="NCBI Taxonomy" id="104759"/>
    <lineage>
        <taxon>Eukaryota</taxon>
        <taxon>Metazoa</taxon>
        <taxon>Cnidaria</taxon>
        <taxon>Anthozoa</taxon>
        <taxon>Hexacorallia</taxon>
        <taxon>Scleractinia</taxon>
        <taxon>Fungiina</taxon>
        <taxon>Poritidae</taxon>
        <taxon>Porites</taxon>
    </lineage>
</organism>
<feature type="transmembrane region" description="Helical" evidence="3">
    <location>
        <begin position="20"/>
        <end position="38"/>
    </location>
</feature>
<dbReference type="Proteomes" id="UP001159405">
    <property type="component" value="Unassembled WGS sequence"/>
</dbReference>
<evidence type="ECO:0000256" key="3">
    <source>
        <dbReference type="SAM" id="Phobius"/>
    </source>
</evidence>
<dbReference type="InterPro" id="IPR029069">
    <property type="entry name" value="HotDog_dom_sf"/>
</dbReference>
<keyword evidence="3" id="KW-0472">Membrane</keyword>
<comment type="similarity">
    <text evidence="1">Belongs to the THEM6 family.</text>
</comment>
<dbReference type="CDD" id="cd00586">
    <property type="entry name" value="4HBT"/>
    <property type="match status" value="1"/>
</dbReference>